<accession>A0A8T3C140</accession>
<name>A0A8T3C140_DENNO</name>
<dbReference type="EMBL" id="JAGYWB010000005">
    <property type="protein sequence ID" value="KAI0522976.1"/>
    <property type="molecule type" value="Genomic_DNA"/>
</dbReference>
<comment type="caution">
    <text evidence="1">The sequence shown here is derived from an EMBL/GenBank/DDBJ whole genome shotgun (WGS) entry which is preliminary data.</text>
</comment>
<reference evidence="1" key="1">
    <citation type="journal article" date="2022" name="Front. Genet.">
        <title>Chromosome-Scale Assembly of the Dendrobium nobile Genome Provides Insights Into the Molecular Mechanism of the Biosynthesis of the Medicinal Active Ingredient of Dendrobium.</title>
        <authorList>
            <person name="Xu Q."/>
            <person name="Niu S.-C."/>
            <person name="Li K.-L."/>
            <person name="Zheng P.-J."/>
            <person name="Zhang X.-J."/>
            <person name="Jia Y."/>
            <person name="Liu Y."/>
            <person name="Niu Y.-X."/>
            <person name="Yu L.-H."/>
            <person name="Chen D.-F."/>
            <person name="Zhang G.-Q."/>
        </authorList>
    </citation>
    <scope>NUCLEOTIDE SEQUENCE</scope>
    <source>
        <tissue evidence="1">Leaf</tissue>
    </source>
</reference>
<dbReference type="Proteomes" id="UP000829196">
    <property type="component" value="Unassembled WGS sequence"/>
</dbReference>
<protein>
    <submittedName>
        <fullName evidence="1">Uncharacterized protein</fullName>
    </submittedName>
</protein>
<evidence type="ECO:0000313" key="2">
    <source>
        <dbReference type="Proteomes" id="UP000829196"/>
    </source>
</evidence>
<organism evidence="1 2">
    <name type="scientific">Dendrobium nobile</name>
    <name type="common">Orchid</name>
    <dbReference type="NCBI Taxonomy" id="94219"/>
    <lineage>
        <taxon>Eukaryota</taxon>
        <taxon>Viridiplantae</taxon>
        <taxon>Streptophyta</taxon>
        <taxon>Embryophyta</taxon>
        <taxon>Tracheophyta</taxon>
        <taxon>Spermatophyta</taxon>
        <taxon>Magnoliopsida</taxon>
        <taxon>Liliopsida</taxon>
        <taxon>Asparagales</taxon>
        <taxon>Orchidaceae</taxon>
        <taxon>Epidendroideae</taxon>
        <taxon>Malaxideae</taxon>
        <taxon>Dendrobiinae</taxon>
        <taxon>Dendrobium</taxon>
    </lineage>
</organism>
<evidence type="ECO:0000313" key="1">
    <source>
        <dbReference type="EMBL" id="KAI0522976.1"/>
    </source>
</evidence>
<dbReference type="AlphaFoldDB" id="A0A8T3C140"/>
<keyword evidence="2" id="KW-1185">Reference proteome</keyword>
<proteinExistence type="predicted"/>
<sequence>MPTAKMSKSSLRALVSSPRYFGLKDEFILNILSGLRSLTCTSSTASVTFNPSPQSTSKCKTTSRIVVFYCVDGIWMIALPQVKVRVIAPLVSLFSTKKS</sequence>
<gene>
    <name evidence="1" type="ORF">KFK09_005365</name>
</gene>